<dbReference type="Proteomes" id="UP000625711">
    <property type="component" value="Unassembled WGS sequence"/>
</dbReference>
<proteinExistence type="predicted"/>
<feature type="compositionally biased region" description="Low complexity" evidence="1">
    <location>
        <begin position="799"/>
        <end position="811"/>
    </location>
</feature>
<feature type="compositionally biased region" description="Basic and acidic residues" evidence="1">
    <location>
        <begin position="661"/>
        <end position="679"/>
    </location>
</feature>
<feature type="compositionally biased region" description="Low complexity" evidence="1">
    <location>
        <begin position="501"/>
        <end position="510"/>
    </location>
</feature>
<evidence type="ECO:0000256" key="1">
    <source>
        <dbReference type="SAM" id="MobiDB-lite"/>
    </source>
</evidence>
<feature type="region of interest" description="Disordered" evidence="1">
    <location>
        <begin position="768"/>
        <end position="817"/>
    </location>
</feature>
<feature type="compositionally biased region" description="Low complexity" evidence="1">
    <location>
        <begin position="714"/>
        <end position="728"/>
    </location>
</feature>
<keyword evidence="3" id="KW-1185">Reference proteome</keyword>
<feature type="compositionally biased region" description="Polar residues" evidence="1">
    <location>
        <begin position="78"/>
        <end position="103"/>
    </location>
</feature>
<feature type="compositionally biased region" description="Basic and acidic residues" evidence="1">
    <location>
        <begin position="1"/>
        <end position="10"/>
    </location>
</feature>
<dbReference type="OrthoDB" id="7676303at2759"/>
<feature type="region of interest" description="Disordered" evidence="1">
    <location>
        <begin position="480"/>
        <end position="510"/>
    </location>
</feature>
<feature type="compositionally biased region" description="Basic and acidic residues" evidence="1">
    <location>
        <begin position="698"/>
        <end position="713"/>
    </location>
</feature>
<dbReference type="AlphaFoldDB" id="A0A834I483"/>
<feature type="region of interest" description="Disordered" evidence="1">
    <location>
        <begin position="1"/>
        <end position="112"/>
    </location>
</feature>
<dbReference type="EMBL" id="JAACXV010012926">
    <property type="protein sequence ID" value="KAF7274307.1"/>
    <property type="molecule type" value="Genomic_DNA"/>
</dbReference>
<feature type="compositionally biased region" description="Acidic residues" evidence="1">
    <location>
        <begin position="491"/>
        <end position="500"/>
    </location>
</feature>
<sequence>MYGNNQRDDSSPPAHFSVHAEFTITHPGADDPRNRPRTSMERDEATGGVRMTYTWQPEWAGREGSLDPTSEGKRTDTGAWSPTVTNSNKSIYSDTHSSATLTPPRSVPPQILPPSAVFGTPYTRGYQKGNIFFTSTPPQHKEDDERPIQNIPRDPRLHLMQDAARVGLIHDSSGYGSDLLSPHSQGSSSTFPRRNLQPYDRRCRSTCNITLTTNVSGNTPTGVNMPCNRSRSLRCQTPASSVLRGNVAPSGFYGCGDPWCHHSGQIDELPQATKITPVQEEWRNSPHDFSLPSSSSDLISNKKDACVQTFEMVDKCTSPFLRMNSTDSMDSKNNRKYQKRGMTEPIWRKHSPGGSFTPDSLDSVKPPSTVHSSRSPKPKRHSLVDSFRQAVREPAKEQSPADSKSTDPLKKPRTVHIDVYCTGTELESDASSGDESRSKSASTPQTVFENEKMKVTHKKANEHELPFYLKNRLLEKSDSAGRLLKKSPETGDQEDSDDDAVSSAYPSKVSSYSTIGDYSASMSSVPRSWTTYSMSSCAIPDEYDSIANTSWKDTFSDIESLLQSRSSLAATESLDFVPRKLYDKNESIDETPEYLSDRKGLLETPSIASLQPSDSFEYANSEDKMRIRQMEEKWKNKSHGRGYKSPINEKTLQVQQQRMQEYMDRKIKDKKNWESKESDSNDSDDSGKGWTFVKGPHKRDTVLRRPSKEEDTPKTTSPSGTLPTTSSPAANLPNISSPANMLPNTVRQAFMKSLMYQTTSDPLLVSPTTLETQKAPETSKKKPTPLKKTSPKDSYEQGSLSDSSPTSRSPSYVATKQRLSLDPKLRSPFMIVPGIYTEPRSIARKFGTVVSVMKKPGHHIGPAKNPDCLCDHCQSYWDSYEGYRNRTRSVGDPPSGKYVTNWREFLENGKESVRASDEQQLPFTDF</sequence>
<feature type="compositionally biased region" description="Polar residues" evidence="1">
    <location>
        <begin position="648"/>
        <end position="659"/>
    </location>
</feature>
<feature type="compositionally biased region" description="Basic and acidic residues" evidence="1">
    <location>
        <begin position="28"/>
        <end position="45"/>
    </location>
</feature>
<evidence type="ECO:0000313" key="3">
    <source>
        <dbReference type="Proteomes" id="UP000625711"/>
    </source>
</evidence>
<accession>A0A834I483</accession>
<evidence type="ECO:0000313" key="2">
    <source>
        <dbReference type="EMBL" id="KAF7274307.1"/>
    </source>
</evidence>
<reference evidence="2" key="1">
    <citation type="submission" date="2020-08" db="EMBL/GenBank/DDBJ databases">
        <title>Genome sequencing and assembly of the red palm weevil Rhynchophorus ferrugineus.</title>
        <authorList>
            <person name="Dias G.B."/>
            <person name="Bergman C.M."/>
            <person name="Manee M."/>
        </authorList>
    </citation>
    <scope>NUCLEOTIDE SEQUENCE</scope>
    <source>
        <strain evidence="2">AA-2017</strain>
        <tissue evidence="2">Whole larva</tissue>
    </source>
</reference>
<gene>
    <name evidence="2" type="ORF">GWI33_013024</name>
</gene>
<feature type="compositionally biased region" description="Basic and acidic residues" evidence="1">
    <location>
        <begin position="60"/>
        <end position="76"/>
    </location>
</feature>
<name>A0A834I483_RHYFE</name>
<comment type="caution">
    <text evidence="2">The sequence shown here is derived from an EMBL/GenBank/DDBJ whole genome shotgun (WGS) entry which is preliminary data.</text>
</comment>
<feature type="region of interest" description="Disordered" evidence="1">
    <location>
        <begin position="322"/>
        <end position="456"/>
    </location>
</feature>
<feature type="region of interest" description="Disordered" evidence="1">
    <location>
        <begin position="629"/>
        <end position="740"/>
    </location>
</feature>
<feature type="compositionally biased region" description="Polar residues" evidence="1">
    <location>
        <begin position="429"/>
        <end position="448"/>
    </location>
</feature>
<protein>
    <submittedName>
        <fullName evidence="2">Uncharacterized protein</fullName>
    </submittedName>
</protein>
<organism evidence="2 3">
    <name type="scientific">Rhynchophorus ferrugineus</name>
    <name type="common">Red palm weevil</name>
    <name type="synonym">Curculio ferrugineus</name>
    <dbReference type="NCBI Taxonomy" id="354439"/>
    <lineage>
        <taxon>Eukaryota</taxon>
        <taxon>Metazoa</taxon>
        <taxon>Ecdysozoa</taxon>
        <taxon>Arthropoda</taxon>
        <taxon>Hexapoda</taxon>
        <taxon>Insecta</taxon>
        <taxon>Pterygota</taxon>
        <taxon>Neoptera</taxon>
        <taxon>Endopterygota</taxon>
        <taxon>Coleoptera</taxon>
        <taxon>Polyphaga</taxon>
        <taxon>Cucujiformia</taxon>
        <taxon>Curculionidae</taxon>
        <taxon>Dryophthorinae</taxon>
        <taxon>Rhynchophorus</taxon>
    </lineage>
</organism>